<protein>
    <submittedName>
        <fullName evidence="1">Uncharacterized protein</fullName>
    </submittedName>
</protein>
<keyword evidence="2" id="KW-1185">Reference proteome</keyword>
<proteinExistence type="predicted"/>
<dbReference type="Proteomes" id="UP000031643">
    <property type="component" value="Chromosome"/>
</dbReference>
<dbReference type="AlphaFoldDB" id="A0A0A8K0E4"/>
<sequence length="61" mass="6641">MRSGHSTFPPSPLARPVRSILVHASDFRVCCRAKQRYATKVQYPYGEAINGVSYSGGIANA</sequence>
<dbReference type="STRING" id="1384459.GL4_0814"/>
<dbReference type="KEGG" id="mcg:GL4_0814"/>
<evidence type="ECO:0000313" key="1">
    <source>
        <dbReference type="EMBL" id="BAQ16276.1"/>
    </source>
</evidence>
<accession>A0A0A8K0E4</accession>
<reference evidence="1 2" key="1">
    <citation type="submission" date="2014-09" db="EMBL/GenBank/DDBJ databases">
        <title>Genome sequencing of Methyloceanibacter caenitepidi Gela4.</title>
        <authorList>
            <person name="Takeuchi M."/>
            <person name="Susumu S."/>
            <person name="Kamagata Y."/>
            <person name="Oshima K."/>
            <person name="Hattori M."/>
            <person name="Iwasaki W."/>
        </authorList>
    </citation>
    <scope>NUCLEOTIDE SEQUENCE [LARGE SCALE GENOMIC DNA]</scope>
    <source>
        <strain evidence="1 2">Gela4</strain>
    </source>
</reference>
<gene>
    <name evidence="1" type="ORF">GL4_0814</name>
</gene>
<dbReference type="EMBL" id="AP014648">
    <property type="protein sequence ID" value="BAQ16276.1"/>
    <property type="molecule type" value="Genomic_DNA"/>
</dbReference>
<dbReference type="HOGENOM" id="CLU_2917316_0_0_5"/>
<organism evidence="1 2">
    <name type="scientific">Methyloceanibacter caenitepidi</name>
    <dbReference type="NCBI Taxonomy" id="1384459"/>
    <lineage>
        <taxon>Bacteria</taxon>
        <taxon>Pseudomonadati</taxon>
        <taxon>Pseudomonadota</taxon>
        <taxon>Alphaproteobacteria</taxon>
        <taxon>Hyphomicrobiales</taxon>
        <taxon>Hyphomicrobiaceae</taxon>
        <taxon>Methyloceanibacter</taxon>
    </lineage>
</organism>
<evidence type="ECO:0000313" key="2">
    <source>
        <dbReference type="Proteomes" id="UP000031643"/>
    </source>
</evidence>
<name>A0A0A8K0E4_9HYPH</name>